<feature type="compositionally biased region" description="Basic and acidic residues" evidence="1">
    <location>
        <begin position="1"/>
        <end position="14"/>
    </location>
</feature>
<sequence length="238" mass="24140">MSLGVRHDDPDAGRRAGGRAVTAAVPPAARATSPGWRDPRLWIGLLIVAVSVVAGSRLLAAADDTVAVWAVSADAGPGAALTEDDLVVHRVRFADSGDLAGYYRVDDTLPDDLRLVRGVGAGELLPRAAVGAGDQAADTVELPIAVESEQVPQAVHAGSVVDVYLLGSPARGERATGEPGTPVLQEATVVDAPSPDGGLGGAAGRRQLVLAVPQADATAYFAAVAALDSPLLTVVRRG</sequence>
<evidence type="ECO:0000313" key="2">
    <source>
        <dbReference type="EMBL" id="GAA4697510.1"/>
    </source>
</evidence>
<feature type="region of interest" description="Disordered" evidence="1">
    <location>
        <begin position="1"/>
        <end position="33"/>
    </location>
</feature>
<dbReference type="EMBL" id="BAABKM010000002">
    <property type="protein sequence ID" value="GAA4697510.1"/>
    <property type="molecule type" value="Genomic_DNA"/>
</dbReference>
<dbReference type="RefSeq" id="WP_345520177.1">
    <property type="nucleotide sequence ID" value="NZ_BAABKM010000002.1"/>
</dbReference>
<name>A0ABP8X2B7_9ACTN</name>
<comment type="caution">
    <text evidence="2">The sequence shown here is derived from an EMBL/GenBank/DDBJ whole genome shotgun (WGS) entry which is preliminary data.</text>
</comment>
<organism evidence="2 3">
    <name type="scientific">Nocardioides conyzicola</name>
    <dbReference type="NCBI Taxonomy" id="1651781"/>
    <lineage>
        <taxon>Bacteria</taxon>
        <taxon>Bacillati</taxon>
        <taxon>Actinomycetota</taxon>
        <taxon>Actinomycetes</taxon>
        <taxon>Propionibacteriales</taxon>
        <taxon>Nocardioidaceae</taxon>
        <taxon>Nocardioides</taxon>
    </lineage>
</organism>
<gene>
    <name evidence="2" type="ORF">GCM10023349_11610</name>
</gene>
<feature type="compositionally biased region" description="Low complexity" evidence="1">
    <location>
        <begin position="18"/>
        <end position="32"/>
    </location>
</feature>
<accession>A0ABP8X2B7</accession>
<evidence type="ECO:0008006" key="4">
    <source>
        <dbReference type="Google" id="ProtNLM"/>
    </source>
</evidence>
<protein>
    <recommendedName>
        <fullName evidence="4">SAF domain-containing protein</fullName>
    </recommendedName>
</protein>
<proteinExistence type="predicted"/>
<keyword evidence="3" id="KW-1185">Reference proteome</keyword>
<reference evidence="3" key="1">
    <citation type="journal article" date="2019" name="Int. J. Syst. Evol. Microbiol.">
        <title>The Global Catalogue of Microorganisms (GCM) 10K type strain sequencing project: providing services to taxonomists for standard genome sequencing and annotation.</title>
        <authorList>
            <consortium name="The Broad Institute Genomics Platform"/>
            <consortium name="The Broad Institute Genome Sequencing Center for Infectious Disease"/>
            <person name="Wu L."/>
            <person name="Ma J."/>
        </authorList>
    </citation>
    <scope>NUCLEOTIDE SEQUENCE [LARGE SCALE GENOMIC DNA]</scope>
    <source>
        <strain evidence="3">JCM 18531</strain>
    </source>
</reference>
<evidence type="ECO:0000313" key="3">
    <source>
        <dbReference type="Proteomes" id="UP001499974"/>
    </source>
</evidence>
<dbReference type="Proteomes" id="UP001499974">
    <property type="component" value="Unassembled WGS sequence"/>
</dbReference>
<evidence type="ECO:0000256" key="1">
    <source>
        <dbReference type="SAM" id="MobiDB-lite"/>
    </source>
</evidence>